<dbReference type="OrthoDB" id="9803562at2"/>
<keyword evidence="5" id="KW-1185">Reference proteome</keyword>
<evidence type="ECO:0000256" key="1">
    <source>
        <dbReference type="RuleBase" id="RU003494"/>
    </source>
</evidence>
<dbReference type="Pfam" id="PF00043">
    <property type="entry name" value="GST_C"/>
    <property type="match status" value="1"/>
</dbReference>
<dbReference type="CDD" id="cd03048">
    <property type="entry name" value="GST_N_Ure2p_like"/>
    <property type="match status" value="1"/>
</dbReference>
<evidence type="ECO:0000259" key="3">
    <source>
        <dbReference type="PROSITE" id="PS50405"/>
    </source>
</evidence>
<dbReference type="PROSITE" id="PS50405">
    <property type="entry name" value="GST_CTER"/>
    <property type="match status" value="1"/>
</dbReference>
<dbReference type="GO" id="GO:0016740">
    <property type="term" value="F:transferase activity"/>
    <property type="evidence" value="ECO:0007669"/>
    <property type="project" value="UniProtKB-KW"/>
</dbReference>
<evidence type="ECO:0000259" key="2">
    <source>
        <dbReference type="PROSITE" id="PS50404"/>
    </source>
</evidence>
<comment type="similarity">
    <text evidence="1">Belongs to the GST superfamily.</text>
</comment>
<proteinExistence type="inferred from homology"/>
<name>A0A3T0MYS9_9RHOB</name>
<dbReference type="InterPro" id="IPR036249">
    <property type="entry name" value="Thioredoxin-like_sf"/>
</dbReference>
<dbReference type="Gene3D" id="3.40.30.10">
    <property type="entry name" value="Glutaredoxin"/>
    <property type="match status" value="1"/>
</dbReference>
<dbReference type="AlphaFoldDB" id="A0A3T0MYS9"/>
<accession>A0A3T0MYS9</accession>
<dbReference type="InterPro" id="IPR010987">
    <property type="entry name" value="Glutathione-S-Trfase_C-like"/>
</dbReference>
<reference evidence="4 5" key="1">
    <citation type="submission" date="2018-10" db="EMBL/GenBank/DDBJ databases">
        <title>Parasedimentitalea marina sp. nov., a psychrophilic bacterium isolated from deep seawater of the New Britain Trench.</title>
        <authorList>
            <person name="Cao J."/>
        </authorList>
    </citation>
    <scope>NUCLEOTIDE SEQUENCE [LARGE SCALE GENOMIC DNA]</scope>
    <source>
        <strain evidence="4 5">W43</strain>
    </source>
</reference>
<evidence type="ECO:0000313" key="5">
    <source>
        <dbReference type="Proteomes" id="UP000283063"/>
    </source>
</evidence>
<dbReference type="InterPro" id="IPR036282">
    <property type="entry name" value="Glutathione-S-Trfase_C_sf"/>
</dbReference>
<dbReference type="EMBL" id="CP033219">
    <property type="protein sequence ID" value="AZV76920.1"/>
    <property type="molecule type" value="Genomic_DNA"/>
</dbReference>
<dbReference type="SFLD" id="SFLDG01151">
    <property type="entry name" value="Main.2:_Nu-like"/>
    <property type="match status" value="1"/>
</dbReference>
<dbReference type="PANTHER" id="PTHR44051">
    <property type="entry name" value="GLUTATHIONE S-TRANSFERASE-RELATED"/>
    <property type="match status" value="1"/>
</dbReference>
<sequence length="228" mass="24797">MLNLYTDATPNGLKISIALEEMGLEYATHQVFLGGEQQTPDFTSLNPNQKIPVLVDDGQVVTESGAILIHLAEKTGKFLPSDPKQRTATIEALMFQMASVGPMFGQYLVFAAAWGNKFPDVTGRYFTEVSRLMGVLNTRLEGQDYLAGDEFTIADMAVAPWIRLCGLHPACSDLPLAANANLNNWWDRVAARPAVQRGFDNPAPFAPEKQFQGFVDAVVGLGGLHKAA</sequence>
<dbReference type="Proteomes" id="UP000283063">
    <property type="component" value="Chromosome"/>
</dbReference>
<dbReference type="RefSeq" id="WP_127747427.1">
    <property type="nucleotide sequence ID" value="NZ_CP033219.1"/>
</dbReference>
<organism evidence="4 5">
    <name type="scientific">Parasedimentitalea marina</name>
    <dbReference type="NCBI Taxonomy" id="2483033"/>
    <lineage>
        <taxon>Bacteria</taxon>
        <taxon>Pseudomonadati</taxon>
        <taxon>Pseudomonadota</taxon>
        <taxon>Alphaproteobacteria</taxon>
        <taxon>Rhodobacterales</taxon>
        <taxon>Paracoccaceae</taxon>
        <taxon>Parasedimentitalea</taxon>
    </lineage>
</organism>
<dbReference type="KEGG" id="sedi:EBB79_02750"/>
<dbReference type="SFLD" id="SFLDG00358">
    <property type="entry name" value="Main_(cytGST)"/>
    <property type="match status" value="1"/>
</dbReference>
<gene>
    <name evidence="4" type="ORF">EBB79_02750</name>
</gene>
<keyword evidence="4" id="KW-0808">Transferase</keyword>
<dbReference type="Pfam" id="PF02798">
    <property type="entry name" value="GST_N"/>
    <property type="match status" value="1"/>
</dbReference>
<protein>
    <submittedName>
        <fullName evidence="4">Glutathione S-transferase</fullName>
    </submittedName>
</protein>
<dbReference type="SUPFAM" id="SSF47616">
    <property type="entry name" value="GST C-terminal domain-like"/>
    <property type="match status" value="1"/>
</dbReference>
<dbReference type="SFLD" id="SFLDS00019">
    <property type="entry name" value="Glutathione_Transferase_(cytos"/>
    <property type="match status" value="1"/>
</dbReference>
<dbReference type="PROSITE" id="PS50404">
    <property type="entry name" value="GST_NTER"/>
    <property type="match status" value="1"/>
</dbReference>
<feature type="domain" description="GST C-terminal" evidence="3">
    <location>
        <begin position="82"/>
        <end position="211"/>
    </location>
</feature>
<feature type="domain" description="GST N-terminal" evidence="2">
    <location>
        <begin position="1"/>
        <end position="79"/>
    </location>
</feature>
<dbReference type="SUPFAM" id="SSF52833">
    <property type="entry name" value="Thioredoxin-like"/>
    <property type="match status" value="1"/>
</dbReference>
<dbReference type="InterPro" id="IPR040079">
    <property type="entry name" value="Glutathione_S-Trfase"/>
</dbReference>
<dbReference type="InterPro" id="IPR004046">
    <property type="entry name" value="GST_C"/>
</dbReference>
<dbReference type="InterPro" id="IPR004045">
    <property type="entry name" value="Glutathione_S-Trfase_N"/>
</dbReference>
<evidence type="ECO:0000313" key="4">
    <source>
        <dbReference type="EMBL" id="AZV76920.1"/>
    </source>
</evidence>
<dbReference type="Gene3D" id="1.20.1050.10">
    <property type="match status" value="1"/>
</dbReference>
<dbReference type="PANTHER" id="PTHR44051:SF8">
    <property type="entry name" value="GLUTATHIONE S-TRANSFERASE GSTA"/>
    <property type="match status" value="1"/>
</dbReference>